<name>A0ABN9VDB6_9DINO</name>
<feature type="compositionally biased region" description="Low complexity" evidence="1">
    <location>
        <begin position="129"/>
        <end position="140"/>
    </location>
</feature>
<keyword evidence="4" id="KW-1185">Reference proteome</keyword>
<keyword evidence="2" id="KW-1133">Transmembrane helix</keyword>
<feature type="transmembrane region" description="Helical" evidence="2">
    <location>
        <begin position="270"/>
        <end position="289"/>
    </location>
</feature>
<feature type="region of interest" description="Disordered" evidence="1">
    <location>
        <begin position="1"/>
        <end position="48"/>
    </location>
</feature>
<evidence type="ECO:0000313" key="4">
    <source>
        <dbReference type="Proteomes" id="UP001189429"/>
    </source>
</evidence>
<reference evidence="3" key="1">
    <citation type="submission" date="2023-10" db="EMBL/GenBank/DDBJ databases">
        <authorList>
            <person name="Chen Y."/>
            <person name="Shah S."/>
            <person name="Dougan E. K."/>
            <person name="Thang M."/>
            <person name="Chan C."/>
        </authorList>
    </citation>
    <scope>NUCLEOTIDE SEQUENCE [LARGE SCALE GENOMIC DNA]</scope>
</reference>
<evidence type="ECO:0000313" key="3">
    <source>
        <dbReference type="EMBL" id="CAK0871096.1"/>
    </source>
</evidence>
<accession>A0ABN9VDB6</accession>
<feature type="transmembrane region" description="Helical" evidence="2">
    <location>
        <begin position="221"/>
        <end position="242"/>
    </location>
</feature>
<evidence type="ECO:0000256" key="1">
    <source>
        <dbReference type="SAM" id="MobiDB-lite"/>
    </source>
</evidence>
<protein>
    <submittedName>
        <fullName evidence="3">Uncharacterized protein</fullName>
    </submittedName>
</protein>
<sequence>MTVVRPDPCGPSEAKAFADERQHEERRGTRRPAGTASRTSRPTPKSGTDIAALLKGLQDAMTATTAVERAAEQEAEAEATSIDGELSRLLGRARCEAAEEARKRVAREVEARLATFQAAQSRRQAARAALAGKATSSTTAESEESLEQTMQCREKLARAWEEAGRACGEAVKPTEEEMEGGEGWMSWLFTWPFALLVVFWLHVAPLALAFPISSLAFGSSFVWRGLAFYMLARVILHGFLWLEGAIIEQRKWVTENRKWAKTTWKANKKWLVRASMFTSMLIAASVIFAP</sequence>
<dbReference type="EMBL" id="CAUYUJ010017036">
    <property type="protein sequence ID" value="CAK0871096.1"/>
    <property type="molecule type" value="Genomic_DNA"/>
</dbReference>
<feature type="compositionally biased region" description="Basic and acidic residues" evidence="1">
    <location>
        <begin position="16"/>
        <end position="27"/>
    </location>
</feature>
<feature type="transmembrane region" description="Helical" evidence="2">
    <location>
        <begin position="188"/>
        <end position="209"/>
    </location>
</feature>
<comment type="caution">
    <text evidence="3">The sequence shown here is derived from an EMBL/GenBank/DDBJ whole genome shotgun (WGS) entry which is preliminary data.</text>
</comment>
<keyword evidence="2" id="KW-0472">Membrane</keyword>
<proteinExistence type="predicted"/>
<feature type="region of interest" description="Disordered" evidence="1">
    <location>
        <begin position="129"/>
        <end position="148"/>
    </location>
</feature>
<gene>
    <name evidence="3" type="ORF">PCOR1329_LOCUS57035</name>
</gene>
<keyword evidence="2" id="KW-0812">Transmembrane</keyword>
<feature type="compositionally biased region" description="Polar residues" evidence="1">
    <location>
        <begin position="36"/>
        <end position="46"/>
    </location>
</feature>
<organism evidence="3 4">
    <name type="scientific">Prorocentrum cordatum</name>
    <dbReference type="NCBI Taxonomy" id="2364126"/>
    <lineage>
        <taxon>Eukaryota</taxon>
        <taxon>Sar</taxon>
        <taxon>Alveolata</taxon>
        <taxon>Dinophyceae</taxon>
        <taxon>Prorocentrales</taxon>
        <taxon>Prorocentraceae</taxon>
        <taxon>Prorocentrum</taxon>
    </lineage>
</organism>
<evidence type="ECO:0000256" key="2">
    <source>
        <dbReference type="SAM" id="Phobius"/>
    </source>
</evidence>
<dbReference type="Proteomes" id="UP001189429">
    <property type="component" value="Unassembled WGS sequence"/>
</dbReference>